<dbReference type="AlphaFoldDB" id="A0A433D6E6"/>
<reference evidence="2 3" key="1">
    <citation type="journal article" date="2018" name="New Phytol.">
        <title>Phylogenomics of Endogonaceae and evolution of mycorrhizas within Mucoromycota.</title>
        <authorList>
            <person name="Chang Y."/>
            <person name="Desiro A."/>
            <person name="Na H."/>
            <person name="Sandor L."/>
            <person name="Lipzen A."/>
            <person name="Clum A."/>
            <person name="Barry K."/>
            <person name="Grigoriev I.V."/>
            <person name="Martin F.M."/>
            <person name="Stajich J.E."/>
            <person name="Smith M.E."/>
            <person name="Bonito G."/>
            <person name="Spatafora J.W."/>
        </authorList>
    </citation>
    <scope>NUCLEOTIDE SEQUENCE [LARGE SCALE GENOMIC DNA]</scope>
    <source>
        <strain evidence="2 3">GMNB39</strain>
    </source>
</reference>
<dbReference type="SUPFAM" id="SSF47954">
    <property type="entry name" value="Cyclin-like"/>
    <property type="match status" value="2"/>
</dbReference>
<name>A0A433D6E6_9FUNG</name>
<dbReference type="EMBL" id="RBNI01005913">
    <property type="protein sequence ID" value="RUP46399.1"/>
    <property type="molecule type" value="Genomic_DNA"/>
</dbReference>
<dbReference type="Gene3D" id="1.10.472.10">
    <property type="entry name" value="Cyclin-like"/>
    <property type="match status" value="1"/>
</dbReference>
<sequence length="114" mass="13707">MALQIAYKYECHRNIPASYIRWLCKDIYSIEELNDTEWVILEALEYRLKWPGQMSWLCQFEEIKDSDILILSQYLIELTLLDEKFLEWPTSYVTATGFCLALHLHQNDCLYDIY</sequence>
<evidence type="ECO:0000313" key="2">
    <source>
        <dbReference type="EMBL" id="RUP46399.1"/>
    </source>
</evidence>
<dbReference type="Pfam" id="PF02984">
    <property type="entry name" value="Cyclin_C"/>
    <property type="match status" value="1"/>
</dbReference>
<organism evidence="2 3">
    <name type="scientific">Jimgerdemannia flammicorona</name>
    <dbReference type="NCBI Taxonomy" id="994334"/>
    <lineage>
        <taxon>Eukaryota</taxon>
        <taxon>Fungi</taxon>
        <taxon>Fungi incertae sedis</taxon>
        <taxon>Mucoromycota</taxon>
        <taxon>Mucoromycotina</taxon>
        <taxon>Endogonomycetes</taxon>
        <taxon>Endogonales</taxon>
        <taxon>Endogonaceae</taxon>
        <taxon>Jimgerdemannia</taxon>
    </lineage>
</organism>
<dbReference type="InterPro" id="IPR004367">
    <property type="entry name" value="Cyclin_C-dom"/>
</dbReference>
<keyword evidence="3" id="KW-1185">Reference proteome</keyword>
<dbReference type="OrthoDB" id="5590282at2759"/>
<dbReference type="Proteomes" id="UP000268093">
    <property type="component" value="Unassembled WGS sequence"/>
</dbReference>
<dbReference type="InterPro" id="IPR036915">
    <property type="entry name" value="Cyclin-like_sf"/>
</dbReference>
<comment type="caution">
    <text evidence="2">The sequence shown here is derived from an EMBL/GenBank/DDBJ whole genome shotgun (WGS) entry which is preliminary data.</text>
</comment>
<evidence type="ECO:0000313" key="3">
    <source>
        <dbReference type="Proteomes" id="UP000268093"/>
    </source>
</evidence>
<feature type="domain" description="Cyclin C-terminal" evidence="1">
    <location>
        <begin position="52"/>
        <end position="106"/>
    </location>
</feature>
<proteinExistence type="predicted"/>
<evidence type="ECO:0000259" key="1">
    <source>
        <dbReference type="Pfam" id="PF02984"/>
    </source>
</evidence>
<protein>
    <recommendedName>
        <fullName evidence="1">Cyclin C-terminal domain-containing protein</fullName>
    </recommendedName>
</protein>
<gene>
    <name evidence="2" type="ORF">BC936DRAFT_147006</name>
</gene>
<accession>A0A433D6E6</accession>